<dbReference type="PROSITE" id="PS51318">
    <property type="entry name" value="TAT"/>
    <property type="match status" value="1"/>
</dbReference>
<feature type="compositionally biased region" description="Basic and acidic residues" evidence="1">
    <location>
        <begin position="250"/>
        <end position="259"/>
    </location>
</feature>
<organism evidence="3 4">
    <name type="scientific">Streptomyces caniscabiei</name>
    <dbReference type="NCBI Taxonomy" id="2746961"/>
    <lineage>
        <taxon>Bacteria</taxon>
        <taxon>Bacillati</taxon>
        <taxon>Actinomycetota</taxon>
        <taxon>Actinomycetes</taxon>
        <taxon>Kitasatosporales</taxon>
        <taxon>Streptomycetaceae</taxon>
        <taxon>Streptomyces</taxon>
    </lineage>
</organism>
<dbReference type="Gene3D" id="2.60.40.10">
    <property type="entry name" value="Immunoglobulins"/>
    <property type="match status" value="1"/>
</dbReference>
<evidence type="ECO:0000313" key="4">
    <source>
        <dbReference type="Proteomes" id="UP001282474"/>
    </source>
</evidence>
<sequence length="604" mass="63724">MTSQMTNSSSPTDGTAPAGATGATGGTDRRRRLKRPGLAALASLTVVAAVAGAAPGAGAAPAAKPGTPQLKLIAASNSVTLTRSQWDNGVSLQLGTYVSVDNAPLEFQVTRKSYKDPIVAKQILRDGKTTKTKTLPKGTVDDFSGLKGFLEISVKNAAGEEVVKSEGNFCPNNASGRIRPDAVSTNHYPQSCSTNPWTLGSVWGVEKGWATNTTNWDYDRTVDLPAGEYTAQVAVAKKYRDLFGIPDDRPTVKVTVREEPPEEGGEGGTGGGVGMAPSKSSSSSAHHGGGHGGAHGGHDAKSAPAGQPAPDNHHYGPRGADAPTPPELSFALQDRGLANHLGDGKGHTDGSRIAPALQAAPKRPTGKAGAPANTPKPDLRSLPAWDIAITDGEDGDAPGKDYLAFSANVWNAGPAPLVVDGFRKPGADLMDSYQYFYDAKGKQVGYAPAGTMEWDPREGHEHWHFTDFASYRLLSEDQTKEVRSGKEAFCLANTDAIDYTVKNANWHPENTDLSTACGSEDAINVREVLDVGSGDTYTQYRPGQSFDITGLPNGTYYIQVVANPENRLQESNHKNNIALRKVILGGTEGARTVQVPPHDLIDAK</sequence>
<dbReference type="Pfam" id="PF01186">
    <property type="entry name" value="Lysyl_oxidase"/>
    <property type="match status" value="1"/>
</dbReference>
<feature type="compositionally biased region" description="Polar residues" evidence="1">
    <location>
        <begin position="1"/>
        <end position="10"/>
    </location>
</feature>
<dbReference type="Proteomes" id="UP001282474">
    <property type="component" value="Unassembled WGS sequence"/>
</dbReference>
<comment type="caution">
    <text evidence="3">The sequence shown here is derived from an EMBL/GenBank/DDBJ whole genome shotgun (WGS) entry which is preliminary data.</text>
</comment>
<keyword evidence="2" id="KW-1133">Transmembrane helix</keyword>
<protein>
    <submittedName>
        <fullName evidence="3">Lysyl oxidase family protein</fullName>
    </submittedName>
</protein>
<accession>A0ABU4MFM8</accession>
<evidence type="ECO:0000256" key="2">
    <source>
        <dbReference type="SAM" id="Phobius"/>
    </source>
</evidence>
<feature type="compositionally biased region" description="Low complexity" evidence="1">
    <location>
        <begin position="11"/>
        <end position="21"/>
    </location>
</feature>
<keyword evidence="2" id="KW-0812">Transmembrane</keyword>
<evidence type="ECO:0000313" key="3">
    <source>
        <dbReference type="EMBL" id="MDX3036150.1"/>
    </source>
</evidence>
<dbReference type="RefSeq" id="WP_045558662.1">
    <property type="nucleotide sequence ID" value="NZ_JABXWF010000001.1"/>
</dbReference>
<dbReference type="InterPro" id="IPR006311">
    <property type="entry name" value="TAT_signal"/>
</dbReference>
<feature type="region of interest" description="Disordered" evidence="1">
    <location>
        <begin position="250"/>
        <end position="328"/>
    </location>
</feature>
<keyword evidence="4" id="KW-1185">Reference proteome</keyword>
<feature type="region of interest" description="Disordered" evidence="1">
    <location>
        <begin position="1"/>
        <end position="36"/>
    </location>
</feature>
<gene>
    <name evidence="3" type="ORF">PV383_03025</name>
</gene>
<feature type="region of interest" description="Disordered" evidence="1">
    <location>
        <begin position="358"/>
        <end position="380"/>
    </location>
</feature>
<dbReference type="EMBL" id="JARAWJ010000002">
    <property type="protein sequence ID" value="MDX3036150.1"/>
    <property type="molecule type" value="Genomic_DNA"/>
</dbReference>
<dbReference type="InterPro" id="IPR001695">
    <property type="entry name" value="Lysyl_oxidase"/>
</dbReference>
<name>A0ABU4MFM8_9ACTN</name>
<feature type="transmembrane region" description="Helical" evidence="2">
    <location>
        <begin position="38"/>
        <end position="60"/>
    </location>
</feature>
<keyword evidence="2" id="KW-0472">Membrane</keyword>
<dbReference type="InterPro" id="IPR013783">
    <property type="entry name" value="Ig-like_fold"/>
</dbReference>
<proteinExistence type="predicted"/>
<evidence type="ECO:0000256" key="1">
    <source>
        <dbReference type="SAM" id="MobiDB-lite"/>
    </source>
</evidence>
<reference evidence="3 4" key="1">
    <citation type="journal article" date="2023" name="Microb. Genom.">
        <title>Mesoterricola silvestris gen. nov., sp. nov., Mesoterricola sediminis sp. nov., Geothrix oryzae sp. nov., Geothrix edaphica sp. nov., Geothrix rubra sp. nov., and Geothrix limicola sp. nov., six novel members of Acidobacteriota isolated from soils.</title>
        <authorList>
            <person name="Weisberg A.J."/>
            <person name="Pearce E."/>
            <person name="Kramer C.G."/>
            <person name="Chang J.H."/>
            <person name="Clarke C.R."/>
        </authorList>
    </citation>
    <scope>NUCLEOTIDE SEQUENCE [LARGE SCALE GENOMIC DNA]</scope>
    <source>
        <strain evidence="3 4">NE20-4-1</strain>
    </source>
</reference>